<evidence type="ECO:0000313" key="3">
    <source>
        <dbReference type="EMBL" id="RED16585.1"/>
    </source>
</evidence>
<accession>A0A3D9FFH6</accession>
<evidence type="ECO:0000256" key="2">
    <source>
        <dbReference type="SAM" id="Coils"/>
    </source>
</evidence>
<dbReference type="OrthoDB" id="9779630at2"/>
<keyword evidence="4" id="KW-1185">Reference proteome</keyword>
<dbReference type="GO" id="GO:0009271">
    <property type="term" value="P:phage shock"/>
    <property type="evidence" value="ECO:0007669"/>
    <property type="project" value="TreeGrafter"/>
</dbReference>
<dbReference type="InterPro" id="IPR007157">
    <property type="entry name" value="PspA_VIPP1"/>
</dbReference>
<dbReference type="PANTHER" id="PTHR31088:SF6">
    <property type="entry name" value="PHAGE SHOCK PROTEIN A"/>
    <property type="match status" value="1"/>
</dbReference>
<comment type="caution">
    <text evidence="3">The sequence shown here is derived from an EMBL/GenBank/DDBJ whole genome shotgun (WGS) entry which is preliminary data.</text>
</comment>
<dbReference type="PANTHER" id="PTHR31088">
    <property type="entry name" value="MEMBRANE-ASSOCIATED PROTEIN VIPP1, CHLOROPLASTIC"/>
    <property type="match status" value="1"/>
</dbReference>
<name>A0A3D9FFH6_9SPHN</name>
<organism evidence="3 4">
    <name type="scientific">Parasphingopyxis lamellibrachiae</name>
    <dbReference type="NCBI Taxonomy" id="680125"/>
    <lineage>
        <taxon>Bacteria</taxon>
        <taxon>Pseudomonadati</taxon>
        <taxon>Pseudomonadota</taxon>
        <taxon>Alphaproteobacteria</taxon>
        <taxon>Sphingomonadales</taxon>
        <taxon>Sphingomonadaceae</taxon>
        <taxon>Parasphingopyxis</taxon>
    </lineage>
</organism>
<dbReference type="AlphaFoldDB" id="A0A3D9FFH6"/>
<comment type="similarity">
    <text evidence="1">Belongs to the PspA/Vipp/IM30 family.</text>
</comment>
<dbReference type="RefSeq" id="WP_116235974.1">
    <property type="nucleotide sequence ID" value="NZ_QRDP01000004.1"/>
</dbReference>
<feature type="coiled-coil region" evidence="2">
    <location>
        <begin position="116"/>
        <end position="143"/>
    </location>
</feature>
<sequence length="247" mass="27300">MATRLDLDPIASAPARAGDYGQVQIRSQGARLFSRMRDILAANLADMLDHSPEPEQMIRMIIIEMEETLVHVRASTARTIADLKELQAAQTALRTMAENWHEKAELAISRDRDDLARQALLEKNKADARIAELDREVATLEKALNANHTDISRLQAKLSEACTRRSNIRARLESAESSIRLRELLNGGAVQDAFTRFDALERKVDEAEGHADAAAIGSDDDEYVAQNRKLNAKVDAELAAMKKSSAG</sequence>
<protein>
    <submittedName>
        <fullName evidence="3">Phage shock protein A (PspA) family protein</fullName>
    </submittedName>
</protein>
<keyword evidence="2" id="KW-0175">Coiled coil</keyword>
<proteinExistence type="inferred from homology"/>
<dbReference type="Gene3D" id="1.20.5.340">
    <property type="match status" value="1"/>
</dbReference>
<evidence type="ECO:0000313" key="4">
    <source>
        <dbReference type="Proteomes" id="UP000256310"/>
    </source>
</evidence>
<dbReference type="Pfam" id="PF04012">
    <property type="entry name" value="PspA_IM30"/>
    <property type="match status" value="1"/>
</dbReference>
<dbReference type="EMBL" id="QRDP01000004">
    <property type="protein sequence ID" value="RED16585.1"/>
    <property type="molecule type" value="Genomic_DNA"/>
</dbReference>
<dbReference type="Proteomes" id="UP000256310">
    <property type="component" value="Unassembled WGS sequence"/>
</dbReference>
<gene>
    <name evidence="3" type="ORF">DFR46_1609</name>
</gene>
<evidence type="ECO:0000256" key="1">
    <source>
        <dbReference type="ARBA" id="ARBA00043985"/>
    </source>
</evidence>
<reference evidence="3 4" key="1">
    <citation type="submission" date="2018-07" db="EMBL/GenBank/DDBJ databases">
        <title>Genomic Encyclopedia of Type Strains, Phase IV (KMG-IV): sequencing the most valuable type-strain genomes for metagenomic binning, comparative biology and taxonomic classification.</title>
        <authorList>
            <person name="Goeker M."/>
        </authorList>
    </citation>
    <scope>NUCLEOTIDE SEQUENCE [LARGE SCALE GENOMIC DNA]</scope>
    <source>
        <strain evidence="3 4">DSM 26725</strain>
    </source>
</reference>
<dbReference type="GO" id="GO:0005829">
    <property type="term" value="C:cytosol"/>
    <property type="evidence" value="ECO:0007669"/>
    <property type="project" value="TreeGrafter"/>
</dbReference>